<gene>
    <name evidence="1" type="ORF">RHGRI_023376</name>
</gene>
<keyword evidence="2" id="KW-1185">Reference proteome</keyword>
<accession>A0AAV6J8T1</accession>
<organism evidence="1 2">
    <name type="scientific">Rhododendron griersonianum</name>
    <dbReference type="NCBI Taxonomy" id="479676"/>
    <lineage>
        <taxon>Eukaryota</taxon>
        <taxon>Viridiplantae</taxon>
        <taxon>Streptophyta</taxon>
        <taxon>Embryophyta</taxon>
        <taxon>Tracheophyta</taxon>
        <taxon>Spermatophyta</taxon>
        <taxon>Magnoliopsida</taxon>
        <taxon>eudicotyledons</taxon>
        <taxon>Gunneridae</taxon>
        <taxon>Pentapetalae</taxon>
        <taxon>asterids</taxon>
        <taxon>Ericales</taxon>
        <taxon>Ericaceae</taxon>
        <taxon>Ericoideae</taxon>
        <taxon>Rhodoreae</taxon>
        <taxon>Rhododendron</taxon>
    </lineage>
</organism>
<protein>
    <submittedName>
        <fullName evidence="1">Uncharacterized protein</fullName>
    </submittedName>
</protein>
<sequence length="84" mass="9101">MCATGTRVNPKAKHYSAIRTTLAGGYQAVLILRIHVSLCITSKDTQRADTTAQARQKSSYADKGKGLLTYTKEKDTSLTIVGIL</sequence>
<dbReference type="Proteomes" id="UP000823749">
    <property type="component" value="Chromosome 8"/>
</dbReference>
<dbReference type="AlphaFoldDB" id="A0AAV6J8T1"/>
<comment type="caution">
    <text evidence="1">The sequence shown here is derived from an EMBL/GenBank/DDBJ whole genome shotgun (WGS) entry which is preliminary data.</text>
</comment>
<evidence type="ECO:0000313" key="2">
    <source>
        <dbReference type="Proteomes" id="UP000823749"/>
    </source>
</evidence>
<proteinExistence type="predicted"/>
<dbReference type="EMBL" id="JACTNZ010000008">
    <property type="protein sequence ID" value="KAG5535590.1"/>
    <property type="molecule type" value="Genomic_DNA"/>
</dbReference>
<evidence type="ECO:0000313" key="1">
    <source>
        <dbReference type="EMBL" id="KAG5535590.1"/>
    </source>
</evidence>
<reference evidence="1" key="1">
    <citation type="submission" date="2020-08" db="EMBL/GenBank/DDBJ databases">
        <title>Plant Genome Project.</title>
        <authorList>
            <person name="Zhang R.-G."/>
        </authorList>
    </citation>
    <scope>NUCLEOTIDE SEQUENCE</scope>
    <source>
        <strain evidence="1">WSP0</strain>
        <tissue evidence="1">Leaf</tissue>
    </source>
</reference>
<name>A0AAV6J8T1_9ERIC</name>